<comment type="caution">
    <text evidence="2">The sequence shown here is derived from an EMBL/GenBank/DDBJ whole genome shotgun (WGS) entry which is preliminary data.</text>
</comment>
<dbReference type="Pfam" id="PF09345">
    <property type="entry name" value="SiaC"/>
    <property type="match status" value="1"/>
</dbReference>
<organism evidence="2">
    <name type="scientific">mine drainage metagenome</name>
    <dbReference type="NCBI Taxonomy" id="410659"/>
    <lineage>
        <taxon>unclassified sequences</taxon>
        <taxon>metagenomes</taxon>
        <taxon>ecological metagenomes</taxon>
    </lineage>
</organism>
<evidence type="ECO:0000259" key="1">
    <source>
        <dbReference type="Pfam" id="PF09345"/>
    </source>
</evidence>
<gene>
    <name evidence="2" type="ORF">CARN7_0521</name>
</gene>
<dbReference type="EMBL" id="CABR01000050">
    <property type="protein sequence ID" value="CBI09778.1"/>
    <property type="molecule type" value="Genomic_DNA"/>
</dbReference>
<dbReference type="AlphaFoldDB" id="E6QRA6"/>
<feature type="domain" description="SiaC family regulatory phosphoprotein" evidence="1">
    <location>
        <begin position="6"/>
        <end position="123"/>
    </location>
</feature>
<dbReference type="InterPro" id="IPR018530">
    <property type="entry name" value="SiaC"/>
</dbReference>
<accession>E6QRA6</accession>
<name>E6QRA6_9ZZZZ</name>
<proteinExistence type="predicted"/>
<evidence type="ECO:0000313" key="2">
    <source>
        <dbReference type="EMBL" id="CBI09778.1"/>
    </source>
</evidence>
<protein>
    <recommendedName>
        <fullName evidence="1">SiaC family regulatory phosphoprotein domain-containing protein</fullName>
    </recommendedName>
</protein>
<reference evidence="2" key="1">
    <citation type="submission" date="2009-10" db="EMBL/GenBank/DDBJ databases">
        <title>Diversity of trophic interactions inside an arsenic-rich microbial ecosystem.</title>
        <authorList>
            <person name="Bertin P.N."/>
            <person name="Heinrich-Salmeron A."/>
            <person name="Pelletier E."/>
            <person name="Goulhen-Chollet F."/>
            <person name="Arsene-Ploetze F."/>
            <person name="Gallien S."/>
            <person name="Calteau A."/>
            <person name="Vallenet D."/>
            <person name="Casiot C."/>
            <person name="Chane-Woon-Ming B."/>
            <person name="Giloteaux L."/>
            <person name="Barakat M."/>
            <person name="Bonnefoy V."/>
            <person name="Bruneel O."/>
            <person name="Chandler M."/>
            <person name="Cleiss J."/>
            <person name="Duran R."/>
            <person name="Elbaz-Poulichet F."/>
            <person name="Fonknechten N."/>
            <person name="Lauga B."/>
            <person name="Mornico D."/>
            <person name="Ortet P."/>
            <person name="Schaeffer C."/>
            <person name="Siguier P."/>
            <person name="Alexander Thil Smith A."/>
            <person name="Van Dorsselaer A."/>
            <person name="Weissenbach J."/>
            <person name="Medigue C."/>
            <person name="Le Paslier D."/>
        </authorList>
    </citation>
    <scope>NUCLEOTIDE SEQUENCE</scope>
</reference>
<sequence>MNNFYIKATEDSPEVNFDFDNHILHIAGEAYPENAVKFFYPIITNLNNYLQATSEREIAVNFHLIYFNSASTKMLHSIFGLLNKNAQSNMNHIVVNWHHDEEDDTVLEFCMELKEDFHWLEFITIGTVSAH</sequence>